<evidence type="ECO:0000256" key="10">
    <source>
        <dbReference type="HAMAP-Rule" id="MF_00315"/>
    </source>
</evidence>
<feature type="binding site" evidence="10">
    <location>
        <position position="171"/>
    </location>
    <ligand>
        <name>thiamine diphosphate</name>
        <dbReference type="ChEBI" id="CHEBI:58937"/>
    </ligand>
</feature>
<keyword evidence="6 10" id="KW-0460">Magnesium</keyword>
<feature type="binding site" evidence="10">
    <location>
        <begin position="111"/>
        <end position="113"/>
    </location>
    <ligand>
        <name>thiamine diphosphate</name>
        <dbReference type="ChEBI" id="CHEBI:58937"/>
    </ligand>
</feature>
<dbReference type="AlphaFoldDB" id="A0A9D1FA65"/>
<keyword evidence="9 10" id="KW-0414">Isoprene biosynthesis</keyword>
<dbReference type="InterPro" id="IPR009014">
    <property type="entry name" value="Transketo_C/PFOR_II"/>
</dbReference>
<sequence>MNTIHSREALLQLTPEQQKQLCREIREFLVEHISRTGGHLASNLGVVELTLALHLVFDTAQDRIIFDVGHQAYVHKILTGRQEQFRQLRTFGGIAGFPKPSESEHDAFIAGHASNAVSVALGMARARTLQKQDYSVIALLGDGALTGGLAYEGLNDAGASGEPLIVILNDNGMSITPNVGGISRHLKLIRTKPGYLGIKMAYRKFTRAIPGGNALYRATHRLKAFLKRHLIGITLFEDLGFNYIGPVDGSNVRRLTELLRYAREMQEPVLLHVITKKGSGYGPAEEKPDQFHGVGAFDTASGATQPSKSVTFSATFGNTMQELAAEDPRICAITAAMKPGTGLDGFAAAYPDRFFDVGIAEGHAVAMAAGLAKQGMIPVAAIYSTFLQRAFDMMLHDVGLLNLHVIFAVDRAGLVGEDGETHHGVFDIGYLQQVPGMQILCPANQAELRTLLRKAALEMTGPVAVRYPRGGDGFLKSVCTEPCLREGTDITLVSYGTMINTVLEAAVSLKQQGIHAEVVKLTQIKPLDMTPVLESVRKTGRLFVAEETVDAGCLANQLFARLEQEGIAAAVGKRNFGDSYVTHGAVSKLYEATGMDCAGLLAGIREVLDHEA</sequence>
<dbReference type="InterPro" id="IPR005475">
    <property type="entry name" value="Transketolase-like_Pyr-bd"/>
</dbReference>
<protein>
    <recommendedName>
        <fullName evidence="10">1-deoxy-D-xylulose-5-phosphate synthase</fullName>
        <ecNumber evidence="10">2.2.1.7</ecNumber>
    </recommendedName>
    <alternativeName>
        <fullName evidence="10">1-deoxyxylulose-5-phosphate synthase</fullName>
        <shortName evidence="10">DXP synthase</shortName>
        <shortName evidence="10">DXPS</shortName>
    </alternativeName>
</protein>
<evidence type="ECO:0000256" key="2">
    <source>
        <dbReference type="ARBA" id="ARBA00011081"/>
    </source>
</evidence>
<feature type="binding site" evidence="10">
    <location>
        <position position="171"/>
    </location>
    <ligand>
        <name>Mg(2+)</name>
        <dbReference type="ChEBI" id="CHEBI:18420"/>
    </ligand>
</feature>
<evidence type="ECO:0000256" key="5">
    <source>
        <dbReference type="ARBA" id="ARBA00022723"/>
    </source>
</evidence>
<feature type="binding site" evidence="10">
    <location>
        <position position="361"/>
    </location>
    <ligand>
        <name>thiamine diphosphate</name>
        <dbReference type="ChEBI" id="CHEBI:58937"/>
    </ligand>
</feature>
<dbReference type="InterPro" id="IPR005477">
    <property type="entry name" value="Dxylulose-5-P_synthase"/>
</dbReference>
<dbReference type="SMART" id="SM00861">
    <property type="entry name" value="Transket_pyr"/>
    <property type="match status" value="1"/>
</dbReference>
<dbReference type="PROSITE" id="PS00801">
    <property type="entry name" value="TRANSKETOLASE_1"/>
    <property type="match status" value="1"/>
</dbReference>
<dbReference type="HAMAP" id="MF_00315">
    <property type="entry name" value="DXP_synth"/>
    <property type="match status" value="1"/>
</dbReference>
<evidence type="ECO:0000256" key="9">
    <source>
        <dbReference type="ARBA" id="ARBA00023229"/>
    </source>
</evidence>
<comment type="function">
    <text evidence="10">Catalyzes the acyloin condensation reaction between C atoms 2 and 3 of pyruvate and glyceraldehyde 3-phosphate to yield 1-deoxy-D-xylulose-5-phosphate (DXP).</text>
</comment>
<comment type="pathway">
    <text evidence="1 10">Metabolic intermediate biosynthesis; 1-deoxy-D-xylulose 5-phosphate biosynthesis; 1-deoxy-D-xylulose 5-phosphate from D-glyceraldehyde 3-phosphate and pyruvate: step 1/1.</text>
</comment>
<evidence type="ECO:0000256" key="6">
    <source>
        <dbReference type="ARBA" id="ARBA00022842"/>
    </source>
</evidence>
<reference evidence="12" key="2">
    <citation type="journal article" date="2021" name="PeerJ">
        <title>Extensive microbial diversity within the chicken gut microbiome revealed by metagenomics and culture.</title>
        <authorList>
            <person name="Gilroy R."/>
            <person name="Ravi A."/>
            <person name="Getino M."/>
            <person name="Pursley I."/>
            <person name="Horton D.L."/>
            <person name="Alikhan N.F."/>
            <person name="Baker D."/>
            <person name="Gharbi K."/>
            <person name="Hall N."/>
            <person name="Watson M."/>
            <person name="Adriaenssens E.M."/>
            <person name="Foster-Nyarko E."/>
            <person name="Jarju S."/>
            <person name="Secka A."/>
            <person name="Antonio M."/>
            <person name="Oren A."/>
            <person name="Chaudhuri R.R."/>
            <person name="La Ragione R."/>
            <person name="Hildebrand F."/>
            <person name="Pallen M.J."/>
        </authorList>
    </citation>
    <scope>NUCLEOTIDE SEQUENCE</scope>
    <source>
        <strain evidence="12">ChiBcec16-1751</strain>
    </source>
</reference>
<dbReference type="InterPro" id="IPR049557">
    <property type="entry name" value="Transketolase_CS"/>
</dbReference>
<feature type="binding site" evidence="10">
    <location>
        <begin position="143"/>
        <end position="144"/>
    </location>
    <ligand>
        <name>thiamine diphosphate</name>
        <dbReference type="ChEBI" id="CHEBI:58937"/>
    </ligand>
</feature>
<dbReference type="EMBL" id="DVJJ01000100">
    <property type="protein sequence ID" value="HIS65029.1"/>
    <property type="molecule type" value="Genomic_DNA"/>
</dbReference>
<dbReference type="GO" id="GO:0009228">
    <property type="term" value="P:thiamine biosynthetic process"/>
    <property type="evidence" value="ECO:0007669"/>
    <property type="project" value="UniProtKB-UniRule"/>
</dbReference>
<feature type="binding site" evidence="10">
    <location>
        <position position="70"/>
    </location>
    <ligand>
        <name>thiamine diphosphate</name>
        <dbReference type="ChEBI" id="CHEBI:58937"/>
    </ligand>
</feature>
<evidence type="ECO:0000313" key="12">
    <source>
        <dbReference type="EMBL" id="HIS65029.1"/>
    </source>
</evidence>
<dbReference type="Pfam" id="PF02779">
    <property type="entry name" value="Transket_pyr"/>
    <property type="match status" value="1"/>
</dbReference>
<dbReference type="InterPro" id="IPR020826">
    <property type="entry name" value="Transketolase_BS"/>
</dbReference>
<gene>
    <name evidence="10" type="primary">dxs</name>
    <name evidence="12" type="ORF">IAA83_06630</name>
</gene>
<feature type="binding site" evidence="10">
    <location>
        <position position="281"/>
    </location>
    <ligand>
        <name>thiamine diphosphate</name>
        <dbReference type="ChEBI" id="CHEBI:58937"/>
    </ligand>
</feature>
<dbReference type="Gene3D" id="3.40.50.920">
    <property type="match status" value="1"/>
</dbReference>
<dbReference type="GO" id="GO:0019288">
    <property type="term" value="P:isopentenyl diphosphate biosynthetic process, methylerythritol 4-phosphate pathway"/>
    <property type="evidence" value="ECO:0007669"/>
    <property type="project" value="TreeGrafter"/>
</dbReference>
<comment type="caution">
    <text evidence="12">The sequence shown here is derived from an EMBL/GenBank/DDBJ whole genome shotgun (WGS) entry which is preliminary data.</text>
</comment>
<comment type="similarity">
    <text evidence="2 10">Belongs to the transketolase family. DXPS subfamily.</text>
</comment>
<evidence type="ECO:0000259" key="11">
    <source>
        <dbReference type="SMART" id="SM00861"/>
    </source>
</evidence>
<feature type="binding site" evidence="10">
    <location>
        <position position="142"/>
    </location>
    <ligand>
        <name>Mg(2+)</name>
        <dbReference type="ChEBI" id="CHEBI:18420"/>
    </ligand>
</feature>
<dbReference type="GO" id="GO:0005829">
    <property type="term" value="C:cytosol"/>
    <property type="evidence" value="ECO:0007669"/>
    <property type="project" value="TreeGrafter"/>
</dbReference>
<dbReference type="InterPro" id="IPR033248">
    <property type="entry name" value="Transketolase_C"/>
</dbReference>
<dbReference type="EC" id="2.2.1.7" evidence="10"/>
<dbReference type="GO" id="GO:0008661">
    <property type="term" value="F:1-deoxy-D-xylulose-5-phosphate synthase activity"/>
    <property type="evidence" value="ECO:0007669"/>
    <property type="project" value="UniProtKB-UniRule"/>
</dbReference>
<dbReference type="Gene3D" id="3.40.50.970">
    <property type="match status" value="2"/>
</dbReference>
<dbReference type="GO" id="GO:0000287">
    <property type="term" value="F:magnesium ion binding"/>
    <property type="evidence" value="ECO:0007669"/>
    <property type="project" value="UniProtKB-UniRule"/>
</dbReference>
<reference evidence="12" key="1">
    <citation type="submission" date="2020-10" db="EMBL/GenBank/DDBJ databases">
        <authorList>
            <person name="Gilroy R."/>
        </authorList>
    </citation>
    <scope>NUCLEOTIDE SEQUENCE</scope>
    <source>
        <strain evidence="12">ChiBcec16-1751</strain>
    </source>
</reference>
<dbReference type="PANTHER" id="PTHR43322">
    <property type="entry name" value="1-D-DEOXYXYLULOSE 5-PHOSPHATE SYNTHASE-RELATED"/>
    <property type="match status" value="1"/>
</dbReference>
<evidence type="ECO:0000256" key="7">
    <source>
        <dbReference type="ARBA" id="ARBA00022977"/>
    </source>
</evidence>
<comment type="cofactor">
    <cofactor evidence="10">
        <name>thiamine diphosphate</name>
        <dbReference type="ChEBI" id="CHEBI:58937"/>
    </cofactor>
    <text evidence="10">Binds 1 thiamine pyrophosphate per subunit.</text>
</comment>
<keyword evidence="5 10" id="KW-0479">Metal-binding</keyword>
<evidence type="ECO:0000256" key="4">
    <source>
        <dbReference type="ARBA" id="ARBA00022679"/>
    </source>
</evidence>
<dbReference type="SUPFAM" id="SSF52518">
    <property type="entry name" value="Thiamin diphosphate-binding fold (THDP-binding)"/>
    <property type="match status" value="1"/>
</dbReference>
<comment type="cofactor">
    <cofactor evidence="10">
        <name>Mg(2+)</name>
        <dbReference type="ChEBI" id="CHEBI:18420"/>
    </cofactor>
    <text evidence="10">Binds 1 Mg(2+) ion per subunit.</text>
</comment>
<dbReference type="CDD" id="cd07033">
    <property type="entry name" value="TPP_PYR_DXS_TK_like"/>
    <property type="match status" value="1"/>
</dbReference>
<dbReference type="SUPFAM" id="SSF52922">
    <property type="entry name" value="TK C-terminal domain-like"/>
    <property type="match status" value="1"/>
</dbReference>
<name>A0A9D1FA65_9FIRM</name>
<keyword evidence="4 10" id="KW-0808">Transferase</keyword>
<dbReference type="PANTHER" id="PTHR43322:SF5">
    <property type="entry name" value="1-DEOXY-D-XYLULOSE-5-PHOSPHATE SYNTHASE, CHLOROPLASTIC"/>
    <property type="match status" value="1"/>
</dbReference>
<evidence type="ECO:0000256" key="8">
    <source>
        <dbReference type="ARBA" id="ARBA00023052"/>
    </source>
</evidence>
<proteinExistence type="inferred from homology"/>
<dbReference type="GO" id="GO:0016114">
    <property type="term" value="P:terpenoid biosynthetic process"/>
    <property type="evidence" value="ECO:0007669"/>
    <property type="project" value="UniProtKB-UniRule"/>
</dbReference>
<evidence type="ECO:0000256" key="1">
    <source>
        <dbReference type="ARBA" id="ARBA00004980"/>
    </source>
</evidence>
<organism evidence="12 13">
    <name type="scientific">Candidatus Avoscillospira avistercoris</name>
    <dbReference type="NCBI Taxonomy" id="2840707"/>
    <lineage>
        <taxon>Bacteria</taxon>
        <taxon>Bacillati</taxon>
        <taxon>Bacillota</taxon>
        <taxon>Clostridia</taxon>
        <taxon>Eubacteriales</taxon>
        <taxon>Oscillospiraceae</taxon>
        <taxon>Oscillospiraceae incertae sedis</taxon>
        <taxon>Candidatus Avoscillospira</taxon>
    </lineage>
</organism>
<dbReference type="GO" id="GO:0030976">
    <property type="term" value="F:thiamine pyrophosphate binding"/>
    <property type="evidence" value="ECO:0007669"/>
    <property type="project" value="UniProtKB-UniRule"/>
</dbReference>
<dbReference type="Pfam" id="PF02780">
    <property type="entry name" value="Transketolase_C"/>
    <property type="match status" value="1"/>
</dbReference>
<dbReference type="Pfam" id="PF13292">
    <property type="entry name" value="DXP_synthase_N"/>
    <property type="match status" value="1"/>
</dbReference>
<dbReference type="CDD" id="cd02007">
    <property type="entry name" value="TPP_DXS"/>
    <property type="match status" value="1"/>
</dbReference>
<comment type="catalytic activity">
    <reaction evidence="10">
        <text>D-glyceraldehyde 3-phosphate + pyruvate + H(+) = 1-deoxy-D-xylulose 5-phosphate + CO2</text>
        <dbReference type="Rhea" id="RHEA:12605"/>
        <dbReference type="ChEBI" id="CHEBI:15361"/>
        <dbReference type="ChEBI" id="CHEBI:15378"/>
        <dbReference type="ChEBI" id="CHEBI:16526"/>
        <dbReference type="ChEBI" id="CHEBI:57792"/>
        <dbReference type="ChEBI" id="CHEBI:59776"/>
        <dbReference type="EC" id="2.2.1.7"/>
    </reaction>
</comment>
<keyword evidence="7 10" id="KW-0784">Thiamine biosynthesis</keyword>
<accession>A0A9D1FA65</accession>
<dbReference type="Proteomes" id="UP000886741">
    <property type="component" value="Unassembled WGS sequence"/>
</dbReference>
<keyword evidence="8 10" id="KW-0786">Thiamine pyrophosphate</keyword>
<dbReference type="InterPro" id="IPR029061">
    <property type="entry name" value="THDP-binding"/>
</dbReference>
<dbReference type="NCBIfam" id="TIGR00204">
    <property type="entry name" value="dxs"/>
    <property type="match status" value="1"/>
</dbReference>
<dbReference type="PROSITE" id="PS00802">
    <property type="entry name" value="TRANSKETOLASE_2"/>
    <property type="match status" value="1"/>
</dbReference>
<dbReference type="NCBIfam" id="NF003933">
    <property type="entry name" value="PRK05444.2-2"/>
    <property type="match status" value="1"/>
</dbReference>
<evidence type="ECO:0000256" key="3">
    <source>
        <dbReference type="ARBA" id="ARBA00011738"/>
    </source>
</evidence>
<evidence type="ECO:0000313" key="13">
    <source>
        <dbReference type="Proteomes" id="UP000886741"/>
    </source>
</evidence>
<feature type="domain" description="Transketolase-like pyrimidine-binding" evidence="11">
    <location>
        <begin position="310"/>
        <end position="474"/>
    </location>
</feature>
<comment type="subunit">
    <text evidence="3 10">Homodimer.</text>
</comment>